<accession>A0A0M3Q1S5</accession>
<feature type="chain" id="PRO_5005787454" description="NADH-ubiquinone oxidoreductase chain 6" evidence="16">
    <location>
        <begin position="19"/>
        <end position="172"/>
    </location>
</feature>
<keyword evidence="12 15" id="KW-0496">Mitochondrion</keyword>
<organism evidence="17">
    <name type="scientific">Andrias davidianus</name>
    <name type="common">Chinese giant salamander</name>
    <name type="synonym">Sieboldia davidiana</name>
    <dbReference type="NCBI Taxonomy" id="141262"/>
    <lineage>
        <taxon>Eukaryota</taxon>
        <taxon>Metazoa</taxon>
        <taxon>Chordata</taxon>
        <taxon>Craniata</taxon>
        <taxon>Vertebrata</taxon>
        <taxon>Euteleostomi</taxon>
        <taxon>Amphibia</taxon>
        <taxon>Batrachia</taxon>
        <taxon>Caudata</taxon>
        <taxon>Cryptobranchoidea</taxon>
        <taxon>Cryptobranchidae</taxon>
        <taxon>Andrias</taxon>
    </lineage>
</organism>
<evidence type="ECO:0000256" key="7">
    <source>
        <dbReference type="ARBA" id="ARBA00022692"/>
    </source>
</evidence>
<dbReference type="GO" id="GO:0008137">
    <property type="term" value="F:NADH dehydrogenase (ubiquinone) activity"/>
    <property type="evidence" value="ECO:0007669"/>
    <property type="project" value="UniProtKB-UniRule"/>
</dbReference>
<keyword evidence="15" id="KW-0830">Ubiquinone</keyword>
<evidence type="ECO:0000256" key="15">
    <source>
        <dbReference type="RuleBase" id="RU004430"/>
    </source>
</evidence>
<dbReference type="InterPro" id="IPR042106">
    <property type="entry name" value="Nuo/plastoQ_OxRdtase_6_NuoJ"/>
</dbReference>
<evidence type="ECO:0000256" key="2">
    <source>
        <dbReference type="ARBA" id="ARBA00005698"/>
    </source>
</evidence>
<geneLocation type="mitochondrion" evidence="17"/>
<keyword evidence="11 15" id="KW-0520">NAD</keyword>
<dbReference type="PANTHER" id="PTHR11435">
    <property type="entry name" value="NADH UBIQUINONE OXIDOREDUCTASE SUBUNIT ND6"/>
    <property type="match status" value="1"/>
</dbReference>
<keyword evidence="8 15" id="KW-1278">Translocase</keyword>
<dbReference type="EMBL" id="KT119359">
    <property type="protein sequence ID" value="ALB78329.1"/>
    <property type="molecule type" value="Genomic_DNA"/>
</dbReference>
<feature type="transmembrane region" description="Helical" evidence="15">
    <location>
        <begin position="53"/>
        <end position="75"/>
    </location>
</feature>
<evidence type="ECO:0000256" key="5">
    <source>
        <dbReference type="ARBA" id="ARBA00022448"/>
    </source>
</evidence>
<reference evidence="17" key="1">
    <citation type="submission" date="2015-06" db="EMBL/GenBank/DDBJ databases">
        <title>Complete mitochondrial genome of Andrias davidianus.</title>
        <authorList>
            <person name="Zhang X."/>
            <person name="Feng F."/>
            <person name="Gao M."/>
            <person name="Yang S."/>
            <person name="Zhang M."/>
        </authorList>
    </citation>
    <scope>NUCLEOTIDE SEQUENCE</scope>
</reference>
<comment type="function">
    <text evidence="15">Core subunit of the mitochondrial membrane respiratory chain NADH dehydrogenase (Complex I) which catalyzes electron transfer from NADH through the respiratory chain, using ubiquinone as an electron acceptor. Essential for the catalytic activity and assembly of complex I.</text>
</comment>
<dbReference type="InterPro" id="IPR001457">
    <property type="entry name" value="NADH_UbQ/plastoQ_OxRdtase_su6"/>
</dbReference>
<evidence type="ECO:0000256" key="12">
    <source>
        <dbReference type="ARBA" id="ARBA00023128"/>
    </source>
</evidence>
<keyword evidence="5 15" id="KW-0813">Transport</keyword>
<dbReference type="EC" id="7.1.1.2" evidence="3 15"/>
<keyword evidence="7 15" id="KW-0812">Transmembrane</keyword>
<sequence length="172" mass="18851">MFYLGFLLMFGFIAGLMATATNPSPYFAAFGLVLASICGCSVLMELGISFLSLVLLLIYLGGMLVVFVYSASLAAEPYPEAWGNWFVVMYMAFYFFFLIGGYCIMGVGVDINITFFDCVIEFSIIGPDCGGVGMMYSPGQFFLIYSGWVLFLTLFVVLEITRGLSRGALRAV</sequence>
<evidence type="ECO:0000313" key="17">
    <source>
        <dbReference type="EMBL" id="ALB78329.1"/>
    </source>
</evidence>
<evidence type="ECO:0000256" key="14">
    <source>
        <dbReference type="ARBA" id="ARBA00049551"/>
    </source>
</evidence>
<feature type="transmembrane region" description="Helical" evidence="15">
    <location>
        <begin position="28"/>
        <end position="46"/>
    </location>
</feature>
<evidence type="ECO:0000256" key="1">
    <source>
        <dbReference type="ARBA" id="ARBA00004225"/>
    </source>
</evidence>
<comment type="similarity">
    <text evidence="2 15">Belongs to the complex I subunit 6 family.</text>
</comment>
<keyword evidence="16" id="KW-0732">Signal</keyword>
<evidence type="ECO:0000256" key="8">
    <source>
        <dbReference type="ARBA" id="ARBA00022967"/>
    </source>
</evidence>
<comment type="catalytic activity">
    <reaction evidence="14 15">
        <text>a ubiquinone + NADH + 5 H(+)(in) = a ubiquinol + NAD(+) + 4 H(+)(out)</text>
        <dbReference type="Rhea" id="RHEA:29091"/>
        <dbReference type="Rhea" id="RHEA-COMP:9565"/>
        <dbReference type="Rhea" id="RHEA-COMP:9566"/>
        <dbReference type="ChEBI" id="CHEBI:15378"/>
        <dbReference type="ChEBI" id="CHEBI:16389"/>
        <dbReference type="ChEBI" id="CHEBI:17976"/>
        <dbReference type="ChEBI" id="CHEBI:57540"/>
        <dbReference type="ChEBI" id="CHEBI:57945"/>
        <dbReference type="EC" id="7.1.1.2"/>
    </reaction>
</comment>
<evidence type="ECO:0000256" key="16">
    <source>
        <dbReference type="SAM" id="SignalP"/>
    </source>
</evidence>
<feature type="transmembrane region" description="Helical" evidence="15">
    <location>
        <begin position="87"/>
        <end position="107"/>
    </location>
</feature>
<evidence type="ECO:0000256" key="11">
    <source>
        <dbReference type="ARBA" id="ARBA00023027"/>
    </source>
</evidence>
<dbReference type="InterPro" id="IPR050269">
    <property type="entry name" value="ComplexI_Subunit6"/>
</dbReference>
<keyword evidence="6 15" id="KW-0679">Respiratory chain</keyword>
<keyword evidence="13 15" id="KW-0472">Membrane</keyword>
<gene>
    <name evidence="17" type="primary">ND6</name>
</gene>
<feature type="transmembrane region" description="Helical" evidence="15">
    <location>
        <begin position="142"/>
        <end position="160"/>
    </location>
</feature>
<evidence type="ECO:0000256" key="4">
    <source>
        <dbReference type="ARBA" id="ARBA00021095"/>
    </source>
</evidence>
<evidence type="ECO:0000256" key="3">
    <source>
        <dbReference type="ARBA" id="ARBA00012944"/>
    </source>
</evidence>
<feature type="signal peptide" evidence="16">
    <location>
        <begin position="1"/>
        <end position="18"/>
    </location>
</feature>
<dbReference type="GO" id="GO:0031966">
    <property type="term" value="C:mitochondrial membrane"/>
    <property type="evidence" value="ECO:0007669"/>
    <property type="project" value="UniProtKB-SubCell"/>
</dbReference>
<evidence type="ECO:0000256" key="9">
    <source>
        <dbReference type="ARBA" id="ARBA00022982"/>
    </source>
</evidence>
<evidence type="ECO:0000256" key="13">
    <source>
        <dbReference type="ARBA" id="ARBA00023136"/>
    </source>
</evidence>
<name>A0A0M3Q1S5_ANDDA</name>
<dbReference type="AlphaFoldDB" id="A0A0M3Q1S5"/>
<protein>
    <recommendedName>
        <fullName evidence="4 15">NADH-ubiquinone oxidoreductase chain 6</fullName>
        <ecNumber evidence="3 15">7.1.1.2</ecNumber>
    </recommendedName>
</protein>
<proteinExistence type="inferred from homology"/>
<comment type="subcellular location">
    <subcellularLocation>
        <location evidence="1 15">Mitochondrion membrane</location>
        <topology evidence="1 15">Multi-pass membrane protein</topology>
    </subcellularLocation>
</comment>
<keyword evidence="10 15" id="KW-1133">Transmembrane helix</keyword>
<dbReference type="Gene3D" id="1.20.120.1200">
    <property type="entry name" value="NADH-ubiquinone/plastoquinone oxidoreductase chain 6, subunit NuoJ"/>
    <property type="match status" value="1"/>
</dbReference>
<keyword evidence="9 15" id="KW-0249">Electron transport</keyword>
<evidence type="ECO:0000256" key="6">
    <source>
        <dbReference type="ARBA" id="ARBA00022660"/>
    </source>
</evidence>
<evidence type="ECO:0000256" key="10">
    <source>
        <dbReference type="ARBA" id="ARBA00022989"/>
    </source>
</evidence>
<dbReference type="Pfam" id="PF00499">
    <property type="entry name" value="Oxidored_q3"/>
    <property type="match status" value="1"/>
</dbReference>
<dbReference type="PANTHER" id="PTHR11435:SF1">
    <property type="entry name" value="NADH-UBIQUINONE OXIDOREDUCTASE CHAIN 6"/>
    <property type="match status" value="1"/>
</dbReference>